<evidence type="ECO:0000256" key="8">
    <source>
        <dbReference type="ARBA" id="ARBA00038120"/>
    </source>
</evidence>
<dbReference type="InterPro" id="IPR001173">
    <property type="entry name" value="Glyco_trans_2-like"/>
</dbReference>
<sequence>MAPALDGSASASPSPADLTVVVPVRNAERLLEGCLSSVDASAPREVIVVDGLSRDGSRSVARRHGATVLSDEGRGLPAARMMGVEAASTRWVALVDADVVLPPGALAALLREFVDGGYVALQAGLESTSGPGYWGRALTFHHRTGRSRNWFGVVATVMERETLLTHGFDHSFRSGEDIDLRWRLRQVGRIGVSRRTVVQHRFDGDTFDFARDQFLMDGTGLGRMVRTRGVRAAHLLALPLAAGVRGSLLSAVRGQPRWIPYFTAFTAYNYVGVAHGLRTR</sequence>
<organism evidence="11 12">
    <name type="scientific">Georgenia ruanii</name>
    <dbReference type="NCBI Taxonomy" id="348442"/>
    <lineage>
        <taxon>Bacteria</taxon>
        <taxon>Bacillati</taxon>
        <taxon>Actinomycetota</taxon>
        <taxon>Actinomycetes</taxon>
        <taxon>Micrococcales</taxon>
        <taxon>Bogoriellaceae</taxon>
        <taxon>Georgenia</taxon>
    </lineage>
</organism>
<accession>A0A7J9UUR8</accession>
<evidence type="ECO:0000256" key="3">
    <source>
        <dbReference type="ARBA" id="ARBA00022676"/>
    </source>
</evidence>
<evidence type="ECO:0000256" key="6">
    <source>
        <dbReference type="ARBA" id="ARBA00037281"/>
    </source>
</evidence>
<dbReference type="GO" id="GO:0016757">
    <property type="term" value="F:glycosyltransferase activity"/>
    <property type="evidence" value="ECO:0007669"/>
    <property type="project" value="UniProtKB-KW"/>
</dbReference>
<dbReference type="GO" id="GO:0005886">
    <property type="term" value="C:plasma membrane"/>
    <property type="evidence" value="ECO:0007669"/>
    <property type="project" value="UniProtKB-SubCell"/>
</dbReference>
<dbReference type="EMBL" id="WHPD01001184">
    <property type="protein sequence ID" value="MPV88093.1"/>
    <property type="molecule type" value="Genomic_DNA"/>
</dbReference>
<dbReference type="Proteomes" id="UP000429644">
    <property type="component" value="Unassembled WGS sequence"/>
</dbReference>
<feature type="domain" description="Glycosyltransferase 2-like" evidence="10">
    <location>
        <begin position="19"/>
        <end position="140"/>
    </location>
</feature>
<gene>
    <name evidence="11" type="ORF">GB882_05385</name>
</gene>
<evidence type="ECO:0000313" key="11">
    <source>
        <dbReference type="EMBL" id="MPV88093.1"/>
    </source>
</evidence>
<comment type="similarity">
    <text evidence="8">Belongs to the glycosyltransferase 2 family. CrtQ subfamily.</text>
</comment>
<keyword evidence="4 11" id="KW-0808">Transferase</keyword>
<dbReference type="SUPFAM" id="SSF53448">
    <property type="entry name" value="Nucleotide-diphospho-sugar transferases"/>
    <property type="match status" value="1"/>
</dbReference>
<name>A0A7J9UUR8_9MICO</name>
<dbReference type="AlphaFoldDB" id="A0A7J9UUR8"/>
<dbReference type="CDD" id="cd00761">
    <property type="entry name" value="Glyco_tranf_GTA_type"/>
    <property type="match status" value="1"/>
</dbReference>
<keyword evidence="2" id="KW-1003">Cell membrane</keyword>
<dbReference type="PANTHER" id="PTHR43646">
    <property type="entry name" value="GLYCOSYLTRANSFERASE"/>
    <property type="match status" value="1"/>
</dbReference>
<keyword evidence="3" id="KW-0328">Glycosyltransferase</keyword>
<evidence type="ECO:0000256" key="2">
    <source>
        <dbReference type="ARBA" id="ARBA00022475"/>
    </source>
</evidence>
<reference evidence="11 12" key="1">
    <citation type="submission" date="2019-10" db="EMBL/GenBank/DDBJ databases">
        <title>Georgenia wutianyii sp. nov. and Georgenia yuyongxinii sp. nov. isolated from plateau pika (Ochotona curzoniae) in the Qinghai-Tibet plateau of China.</title>
        <authorList>
            <person name="Tian Z."/>
        </authorList>
    </citation>
    <scope>NUCLEOTIDE SEQUENCE [LARGE SCALE GENOMIC DNA]</scope>
    <source>
        <strain evidence="11 12">JCM 15130</strain>
    </source>
</reference>
<proteinExistence type="inferred from homology"/>
<dbReference type="Pfam" id="PF00535">
    <property type="entry name" value="Glycos_transf_2"/>
    <property type="match status" value="1"/>
</dbReference>
<comment type="pathway">
    <text evidence="7">Carotenoid biosynthesis; staphyloxanthin biosynthesis; staphyloxanthin from farnesyl diphosphate: step 4/5.</text>
</comment>
<evidence type="ECO:0000256" key="7">
    <source>
        <dbReference type="ARBA" id="ARBA00037904"/>
    </source>
</evidence>
<evidence type="ECO:0000256" key="5">
    <source>
        <dbReference type="ARBA" id="ARBA00023136"/>
    </source>
</evidence>
<dbReference type="InterPro" id="IPR029044">
    <property type="entry name" value="Nucleotide-diphossugar_trans"/>
</dbReference>
<comment type="function">
    <text evidence="6">Catalyzes the glycosylation of 4,4'-diaponeurosporenoate, i.e. the esterification of glucose at the C1'' position with the carboxyl group of 4,4'-diaponeurosporenic acid, to form glycosyl-4,4'-diaponeurosporenoate. This is a step in the biosynthesis of staphyloxanthin, an orange pigment present in most staphylococci strains.</text>
</comment>
<evidence type="ECO:0000259" key="10">
    <source>
        <dbReference type="Pfam" id="PF00535"/>
    </source>
</evidence>
<comment type="caution">
    <text evidence="11">The sequence shown here is derived from an EMBL/GenBank/DDBJ whole genome shotgun (WGS) entry which is preliminary data.</text>
</comment>
<dbReference type="PANTHER" id="PTHR43646:SF2">
    <property type="entry name" value="GLYCOSYLTRANSFERASE 2-LIKE DOMAIN-CONTAINING PROTEIN"/>
    <property type="match status" value="1"/>
</dbReference>
<evidence type="ECO:0000256" key="4">
    <source>
        <dbReference type="ARBA" id="ARBA00022679"/>
    </source>
</evidence>
<comment type="subcellular location">
    <subcellularLocation>
        <location evidence="1">Cell membrane</location>
    </subcellularLocation>
</comment>
<evidence type="ECO:0000256" key="9">
    <source>
        <dbReference type="ARBA" id="ARBA00040345"/>
    </source>
</evidence>
<keyword evidence="12" id="KW-1185">Reference proteome</keyword>
<evidence type="ECO:0000256" key="1">
    <source>
        <dbReference type="ARBA" id="ARBA00004236"/>
    </source>
</evidence>
<dbReference type="RefSeq" id="WP_152230739.1">
    <property type="nucleotide sequence ID" value="NZ_BAAAOT010000003.1"/>
</dbReference>
<keyword evidence="5" id="KW-0472">Membrane</keyword>
<evidence type="ECO:0000313" key="12">
    <source>
        <dbReference type="Proteomes" id="UP000429644"/>
    </source>
</evidence>
<dbReference type="Gene3D" id="3.90.550.10">
    <property type="entry name" value="Spore Coat Polysaccharide Biosynthesis Protein SpsA, Chain A"/>
    <property type="match status" value="1"/>
</dbReference>
<protein>
    <recommendedName>
        <fullName evidence="9">4,4'-diaponeurosporenoate glycosyltransferase</fullName>
    </recommendedName>
</protein>
<dbReference type="OrthoDB" id="5243838at2"/>